<dbReference type="PIRSF" id="PIRSF001438">
    <property type="entry name" value="4pyrrol_synth_OHMeBilane_synth"/>
    <property type="match status" value="1"/>
</dbReference>
<dbReference type="Gene3D" id="3.30.160.40">
    <property type="entry name" value="Porphobilinogen deaminase, C-terminal domain"/>
    <property type="match status" value="1"/>
</dbReference>
<evidence type="ECO:0000256" key="1">
    <source>
        <dbReference type="ARBA" id="ARBA00001916"/>
    </source>
</evidence>
<dbReference type="PROSITE" id="PS00533">
    <property type="entry name" value="PORPHOBILINOGEN_DEAM"/>
    <property type="match status" value="1"/>
</dbReference>
<accession>A0A6J7E9J8</accession>
<dbReference type="GO" id="GO:0006783">
    <property type="term" value="P:heme biosynthetic process"/>
    <property type="evidence" value="ECO:0007669"/>
    <property type="project" value="TreeGrafter"/>
</dbReference>
<feature type="domain" description="Porphobilinogen deaminase C-terminal" evidence="7">
    <location>
        <begin position="207"/>
        <end position="274"/>
    </location>
</feature>
<sequence length="290" mass="30086">MLKVGSRGSALATAQARTVVAELPNAELVVVESSGSPSEDKARWTRSLDQALLDGEIDIAIHSAKDVPGDRPDGIVALGVPKREDPRDAICGAISLEALSEQARVGTSSPRRAALIAAFAPQVQTVDLRGNVDTRLRKLAEGECDAAILALAGLRRLGLADKGIALDPTVFTPAPGQGSLLLEGRVGDDNVRELGELVSHRESELALAAERSLVIALGADCHTAVGALAQVEADLITLDAICLAPDGATWIRDRITGPVRDAAALGRELAKSLRAAGADELLALSRGEAS</sequence>
<dbReference type="Gene3D" id="3.40.190.10">
    <property type="entry name" value="Periplasmic binding protein-like II"/>
    <property type="match status" value="2"/>
</dbReference>
<proteinExistence type="inferred from homology"/>
<protein>
    <recommendedName>
        <fullName evidence="3">hydroxymethylbilane synthase</fullName>
        <ecNumber evidence="3">2.5.1.61</ecNumber>
    </recommendedName>
</protein>
<evidence type="ECO:0000256" key="5">
    <source>
        <dbReference type="ARBA" id="ARBA00023244"/>
    </source>
</evidence>
<keyword evidence="5" id="KW-0627">Porphyrin biosynthesis</keyword>
<dbReference type="AlphaFoldDB" id="A0A6J7E9J8"/>
<keyword evidence="4" id="KW-0808">Transferase</keyword>
<dbReference type="SUPFAM" id="SSF53850">
    <property type="entry name" value="Periplasmic binding protein-like II"/>
    <property type="match status" value="1"/>
</dbReference>
<dbReference type="Pfam" id="PF03900">
    <property type="entry name" value="Porphobil_deamC"/>
    <property type="match status" value="1"/>
</dbReference>
<dbReference type="FunFam" id="3.40.190.10:FF:000005">
    <property type="entry name" value="Porphobilinogen deaminase"/>
    <property type="match status" value="1"/>
</dbReference>
<dbReference type="GO" id="GO:0005737">
    <property type="term" value="C:cytoplasm"/>
    <property type="evidence" value="ECO:0007669"/>
    <property type="project" value="TreeGrafter"/>
</dbReference>
<dbReference type="EMBL" id="CAFBLU010000020">
    <property type="protein sequence ID" value="CAB4878598.1"/>
    <property type="molecule type" value="Genomic_DNA"/>
</dbReference>
<evidence type="ECO:0000259" key="6">
    <source>
        <dbReference type="Pfam" id="PF01379"/>
    </source>
</evidence>
<dbReference type="InterPro" id="IPR022417">
    <property type="entry name" value="Porphobilin_deaminase_N"/>
</dbReference>
<comment type="cofactor">
    <cofactor evidence="1">
        <name>dipyrromethane</name>
        <dbReference type="ChEBI" id="CHEBI:60342"/>
    </cofactor>
</comment>
<dbReference type="GO" id="GO:0004418">
    <property type="term" value="F:hydroxymethylbilane synthase activity"/>
    <property type="evidence" value="ECO:0007669"/>
    <property type="project" value="UniProtKB-EC"/>
</dbReference>
<dbReference type="PRINTS" id="PR00151">
    <property type="entry name" value="PORPHBDMNASE"/>
</dbReference>
<evidence type="ECO:0000313" key="8">
    <source>
        <dbReference type="EMBL" id="CAB4878598.1"/>
    </source>
</evidence>
<dbReference type="InterPro" id="IPR000860">
    <property type="entry name" value="HemC"/>
</dbReference>
<dbReference type="SUPFAM" id="SSF54782">
    <property type="entry name" value="Porphobilinogen deaminase (hydroxymethylbilane synthase), C-terminal domain"/>
    <property type="match status" value="1"/>
</dbReference>
<dbReference type="EC" id="2.5.1.61" evidence="3"/>
<feature type="domain" description="Porphobilinogen deaminase N-terminal" evidence="6">
    <location>
        <begin position="2"/>
        <end position="192"/>
    </location>
</feature>
<dbReference type="PANTHER" id="PTHR11557">
    <property type="entry name" value="PORPHOBILINOGEN DEAMINASE"/>
    <property type="match status" value="1"/>
</dbReference>
<dbReference type="NCBIfam" id="TIGR00212">
    <property type="entry name" value="hemC"/>
    <property type="match status" value="1"/>
</dbReference>
<dbReference type="InterPro" id="IPR022418">
    <property type="entry name" value="Porphobilinogen_deaminase_C"/>
</dbReference>
<organism evidence="8">
    <name type="scientific">freshwater metagenome</name>
    <dbReference type="NCBI Taxonomy" id="449393"/>
    <lineage>
        <taxon>unclassified sequences</taxon>
        <taxon>metagenomes</taxon>
        <taxon>ecological metagenomes</taxon>
    </lineage>
</organism>
<dbReference type="InterPro" id="IPR036803">
    <property type="entry name" value="Porphobilinogen_deaminase_C_sf"/>
</dbReference>
<comment type="similarity">
    <text evidence="2">Belongs to the HMBS family.</text>
</comment>
<dbReference type="InterPro" id="IPR022419">
    <property type="entry name" value="Porphobilin_deaminase_cofac_BS"/>
</dbReference>
<evidence type="ECO:0000256" key="4">
    <source>
        <dbReference type="ARBA" id="ARBA00022679"/>
    </source>
</evidence>
<name>A0A6J7E9J8_9ZZZZ</name>
<gene>
    <name evidence="8" type="ORF">UFOPK3444_01183</name>
</gene>
<evidence type="ECO:0000259" key="7">
    <source>
        <dbReference type="Pfam" id="PF03900"/>
    </source>
</evidence>
<evidence type="ECO:0000256" key="3">
    <source>
        <dbReference type="ARBA" id="ARBA00012655"/>
    </source>
</evidence>
<dbReference type="PANTHER" id="PTHR11557:SF0">
    <property type="entry name" value="PORPHOBILINOGEN DEAMINASE"/>
    <property type="match status" value="1"/>
</dbReference>
<reference evidence="8" key="1">
    <citation type="submission" date="2020-05" db="EMBL/GenBank/DDBJ databases">
        <authorList>
            <person name="Chiriac C."/>
            <person name="Salcher M."/>
            <person name="Ghai R."/>
            <person name="Kavagutti S V."/>
        </authorList>
    </citation>
    <scope>NUCLEOTIDE SEQUENCE</scope>
</reference>
<evidence type="ECO:0000256" key="2">
    <source>
        <dbReference type="ARBA" id="ARBA00005638"/>
    </source>
</evidence>
<dbReference type="Pfam" id="PF01379">
    <property type="entry name" value="Porphobil_deam"/>
    <property type="match status" value="1"/>
</dbReference>